<proteinExistence type="predicted"/>
<sequence>MCLERCRKMTRSVETCIPTLERAERSSQLSCGALRRMPFWTLCVLFDDAERRELHSHAGAWGTIIPTIVRRSASHAFS</sequence>
<name>A0AAQ0NE00_PSEUB</name>
<evidence type="ECO:0000313" key="1">
    <source>
        <dbReference type="EMBL" id="CAI8929000.1"/>
    </source>
</evidence>
<dbReference type="EMBL" id="OX458335">
    <property type="protein sequence ID" value="CAI8929000.1"/>
    <property type="molecule type" value="Genomic_DNA"/>
</dbReference>
<gene>
    <name evidence="1" type="ORF">DAPPPG215_20365</name>
</gene>
<reference evidence="1" key="1">
    <citation type="submission" date="2023-03" db="EMBL/GenBank/DDBJ databases">
        <authorList>
            <person name="Pothier F. J."/>
        </authorList>
    </citation>
    <scope>NUCLEOTIDE SEQUENCE</scope>
    <source>
        <strain evidence="1">DAPP-PG 215</strain>
    </source>
</reference>
<protein>
    <submittedName>
        <fullName evidence="1">Uncharacterized protein</fullName>
    </submittedName>
</protein>
<dbReference type="AlphaFoldDB" id="A0AAQ0NE00"/>
<accession>A0AAQ0NE00</accession>
<evidence type="ECO:0000313" key="2">
    <source>
        <dbReference type="Proteomes" id="UP001177000"/>
    </source>
</evidence>
<dbReference type="Proteomes" id="UP001177000">
    <property type="component" value="Chromosome"/>
</dbReference>
<organism evidence="1 2">
    <name type="scientific">Pseudomonas syringae pv. tomato</name>
    <dbReference type="NCBI Taxonomy" id="323"/>
    <lineage>
        <taxon>Bacteria</taxon>
        <taxon>Pseudomonadati</taxon>
        <taxon>Pseudomonadota</taxon>
        <taxon>Gammaproteobacteria</taxon>
        <taxon>Pseudomonadales</taxon>
        <taxon>Pseudomonadaceae</taxon>
        <taxon>Pseudomonas</taxon>
    </lineage>
</organism>